<dbReference type="AlphaFoldDB" id="A0A4P7NB73"/>
<name>A0A4P7NB73_PYROR</name>
<reference evidence="2 3" key="1">
    <citation type="journal article" date="2019" name="Mol. Biol. Evol.">
        <title>Blast fungal genomes show frequent chromosomal changes, gene gains and losses, and effector gene turnover.</title>
        <authorList>
            <person name="Gomez Luciano L.B."/>
            <person name="Jason Tsai I."/>
            <person name="Chuma I."/>
            <person name="Tosa Y."/>
            <person name="Chen Y.H."/>
            <person name="Li J.Y."/>
            <person name="Li M.Y."/>
            <person name="Jade Lu M.Y."/>
            <person name="Nakayashiki H."/>
            <person name="Li W.H."/>
        </authorList>
    </citation>
    <scope>NUCLEOTIDE SEQUENCE [LARGE SCALE GENOMIC DNA]</scope>
    <source>
        <strain evidence="2">MZ5-1-6</strain>
    </source>
</reference>
<feature type="signal peptide" evidence="1">
    <location>
        <begin position="1"/>
        <end position="23"/>
    </location>
</feature>
<organism evidence="2 3">
    <name type="scientific">Pyricularia oryzae</name>
    <name type="common">Rice blast fungus</name>
    <name type="synonym">Magnaporthe oryzae</name>
    <dbReference type="NCBI Taxonomy" id="318829"/>
    <lineage>
        <taxon>Eukaryota</taxon>
        <taxon>Fungi</taxon>
        <taxon>Dikarya</taxon>
        <taxon>Ascomycota</taxon>
        <taxon>Pezizomycotina</taxon>
        <taxon>Sordariomycetes</taxon>
        <taxon>Sordariomycetidae</taxon>
        <taxon>Magnaporthales</taxon>
        <taxon>Pyriculariaceae</taxon>
        <taxon>Pyricularia</taxon>
    </lineage>
</organism>
<evidence type="ECO:0000313" key="2">
    <source>
        <dbReference type="EMBL" id="QBZ58326.1"/>
    </source>
</evidence>
<proteinExistence type="predicted"/>
<evidence type="ECO:0008006" key="4">
    <source>
        <dbReference type="Google" id="ProtNLM"/>
    </source>
</evidence>
<gene>
    <name evidence="2" type="ORF">PoMZ_03276</name>
</gene>
<dbReference type="EMBL" id="CP034206">
    <property type="protein sequence ID" value="QBZ58326.1"/>
    <property type="molecule type" value="Genomic_DNA"/>
</dbReference>
<sequence length="103" mass="10672">MRSSLITLLLAPVAVLSLTTIVGENTTGPQCCDKGTPDPSKHCSSIGLNAYCCSTNRNDEGGGCDVVDIFKLGRTVKGFAARSTCSRVNEVGDTLVGFVGCAE</sequence>
<keyword evidence="1" id="KW-0732">Signal</keyword>
<evidence type="ECO:0000256" key="1">
    <source>
        <dbReference type="SAM" id="SignalP"/>
    </source>
</evidence>
<protein>
    <recommendedName>
        <fullName evidence="4">Hydrophobin</fullName>
    </recommendedName>
</protein>
<dbReference type="Proteomes" id="UP000294847">
    <property type="component" value="Chromosome 3"/>
</dbReference>
<dbReference type="Pfam" id="PF19951">
    <property type="entry name" value="DUF6413"/>
    <property type="match status" value="1"/>
</dbReference>
<feature type="chain" id="PRO_5020875642" description="Hydrophobin" evidence="1">
    <location>
        <begin position="24"/>
        <end position="103"/>
    </location>
</feature>
<accession>A0A4P7NB73</accession>
<dbReference type="VEuPathDB" id="FungiDB:M_BR32_EuGene_00122831"/>
<dbReference type="InterPro" id="IPR045634">
    <property type="entry name" value="DUF6413"/>
</dbReference>
<evidence type="ECO:0000313" key="3">
    <source>
        <dbReference type="Proteomes" id="UP000294847"/>
    </source>
</evidence>